<dbReference type="EMBL" id="CAMPGE010012276">
    <property type="protein sequence ID" value="CAI2371053.1"/>
    <property type="molecule type" value="Genomic_DNA"/>
</dbReference>
<organism evidence="2 3">
    <name type="scientific">Euplotes crassus</name>
    <dbReference type="NCBI Taxonomy" id="5936"/>
    <lineage>
        <taxon>Eukaryota</taxon>
        <taxon>Sar</taxon>
        <taxon>Alveolata</taxon>
        <taxon>Ciliophora</taxon>
        <taxon>Intramacronucleata</taxon>
        <taxon>Spirotrichea</taxon>
        <taxon>Hypotrichia</taxon>
        <taxon>Euplotida</taxon>
        <taxon>Euplotidae</taxon>
        <taxon>Moneuplotes</taxon>
    </lineage>
</organism>
<evidence type="ECO:0000313" key="2">
    <source>
        <dbReference type="EMBL" id="CAI2371053.1"/>
    </source>
</evidence>
<feature type="region of interest" description="Disordered" evidence="1">
    <location>
        <begin position="113"/>
        <end position="153"/>
    </location>
</feature>
<gene>
    <name evidence="2" type="ORF">ECRASSUSDP1_LOCUS12373</name>
</gene>
<dbReference type="InterPro" id="IPR036612">
    <property type="entry name" value="KH_dom_type_1_sf"/>
</dbReference>
<dbReference type="Gene3D" id="3.30.1370.10">
    <property type="entry name" value="K Homology domain, type 1"/>
    <property type="match status" value="1"/>
</dbReference>
<name>A0AAD1XFZ8_EUPCR</name>
<evidence type="ECO:0000256" key="1">
    <source>
        <dbReference type="SAM" id="MobiDB-lite"/>
    </source>
</evidence>
<sequence length="375" mass="44323">MIYWDKTLSDKIEKILQYHGLHTTDRYQLVMKIRDPERTCNLSQIDLKRNFLAQFGDLAYYDFKDANTVHIKYKDPIAAFYCQQFLDGEYITSLKANLIVKWIDHNFNERKLSKRDSKDLRKQAEETQPEKQSLRKFEEEKEDPRDASSMSKIKEENMVKIRQNWIPSSIPVNTMFFNEAVKDPELHEGISLENNNHYPNAFDGSKPHENGTDVQTFQESTIKRCYFELQIEDREFNFKQRIMGTMGCNMKRIEEKCNVDNKDSVKLRFVTKDLTQENDQEDDQDDEQYQEILADIPKNSYGDKSKTKTYLLVESKNYHDYTKAVLNIQELLINVYEDYKRYCEKLSIKPVCGGLIKKIESIKGDRKTVTRVIKS</sequence>
<keyword evidence="3" id="KW-1185">Reference proteome</keyword>
<reference evidence="2" key="1">
    <citation type="submission" date="2023-07" db="EMBL/GenBank/DDBJ databases">
        <authorList>
            <consortium name="AG Swart"/>
            <person name="Singh M."/>
            <person name="Singh A."/>
            <person name="Seah K."/>
            <person name="Emmerich C."/>
        </authorList>
    </citation>
    <scope>NUCLEOTIDE SEQUENCE</scope>
    <source>
        <strain evidence="2">DP1</strain>
    </source>
</reference>
<proteinExistence type="predicted"/>
<protein>
    <submittedName>
        <fullName evidence="2">Uncharacterized protein</fullName>
    </submittedName>
</protein>
<dbReference type="Proteomes" id="UP001295684">
    <property type="component" value="Unassembled WGS sequence"/>
</dbReference>
<dbReference type="AlphaFoldDB" id="A0AAD1XFZ8"/>
<comment type="caution">
    <text evidence="2">The sequence shown here is derived from an EMBL/GenBank/DDBJ whole genome shotgun (WGS) entry which is preliminary data.</text>
</comment>
<evidence type="ECO:0000313" key="3">
    <source>
        <dbReference type="Proteomes" id="UP001295684"/>
    </source>
</evidence>
<accession>A0AAD1XFZ8</accession>
<dbReference type="GO" id="GO:0003723">
    <property type="term" value="F:RNA binding"/>
    <property type="evidence" value="ECO:0007669"/>
    <property type="project" value="InterPro"/>
</dbReference>